<accession>A0A6D2JFP6</accession>
<comment type="caution">
    <text evidence="2">The sequence shown here is derived from an EMBL/GenBank/DDBJ whole genome shotgun (WGS) entry which is preliminary data.</text>
</comment>
<proteinExistence type="predicted"/>
<feature type="compositionally biased region" description="Polar residues" evidence="1">
    <location>
        <begin position="19"/>
        <end position="40"/>
    </location>
</feature>
<keyword evidence="3" id="KW-1185">Reference proteome</keyword>
<feature type="region of interest" description="Disordered" evidence="1">
    <location>
        <begin position="1"/>
        <end position="55"/>
    </location>
</feature>
<dbReference type="Proteomes" id="UP000467841">
    <property type="component" value="Unassembled WGS sequence"/>
</dbReference>
<evidence type="ECO:0000256" key="1">
    <source>
        <dbReference type="SAM" id="MobiDB-lite"/>
    </source>
</evidence>
<reference evidence="2" key="1">
    <citation type="submission" date="2020-01" db="EMBL/GenBank/DDBJ databases">
        <authorList>
            <person name="Mishra B."/>
        </authorList>
    </citation>
    <scope>NUCLEOTIDE SEQUENCE [LARGE SCALE GENOMIC DNA]</scope>
</reference>
<evidence type="ECO:0000313" key="3">
    <source>
        <dbReference type="Proteomes" id="UP000467841"/>
    </source>
</evidence>
<gene>
    <name evidence="2" type="ORF">MERR_LOCUS29539</name>
</gene>
<dbReference type="EMBL" id="CACVBM020001266">
    <property type="protein sequence ID" value="CAA7042304.1"/>
    <property type="molecule type" value="Genomic_DNA"/>
</dbReference>
<dbReference type="AlphaFoldDB" id="A0A6D2JFP6"/>
<organism evidence="2 3">
    <name type="scientific">Microthlaspi erraticum</name>
    <dbReference type="NCBI Taxonomy" id="1685480"/>
    <lineage>
        <taxon>Eukaryota</taxon>
        <taxon>Viridiplantae</taxon>
        <taxon>Streptophyta</taxon>
        <taxon>Embryophyta</taxon>
        <taxon>Tracheophyta</taxon>
        <taxon>Spermatophyta</taxon>
        <taxon>Magnoliopsida</taxon>
        <taxon>eudicotyledons</taxon>
        <taxon>Gunneridae</taxon>
        <taxon>Pentapetalae</taxon>
        <taxon>rosids</taxon>
        <taxon>malvids</taxon>
        <taxon>Brassicales</taxon>
        <taxon>Brassicaceae</taxon>
        <taxon>Coluteocarpeae</taxon>
        <taxon>Microthlaspi</taxon>
    </lineage>
</organism>
<name>A0A6D2JFP6_9BRAS</name>
<sequence>MSRSGVTTKRVKTAPDGSIENQRPTVQSGWPRNERSTLGQNIVRDRPNAAVDPKPVLKPISYFQARLNPKPPQKT</sequence>
<protein>
    <submittedName>
        <fullName evidence="2">Uncharacterized protein</fullName>
    </submittedName>
</protein>
<evidence type="ECO:0000313" key="2">
    <source>
        <dbReference type="EMBL" id="CAA7042304.1"/>
    </source>
</evidence>